<sequence length="91" mass="9722">MTTKSSGQRLESPYLNRSAAIDSSKLDLEANLSLPEPACGVEKGSGKGRRSCPASVRSIMQSPPGGTRQTRHASNLRIKEHLAPKGHVGRN</sequence>
<dbReference type="AlphaFoldDB" id="A0A084VIB4"/>
<dbReference type="EnsemblMetazoa" id="ASIC005015-RA">
    <property type="protein sequence ID" value="ASIC005015-PA"/>
    <property type="gene ID" value="ASIC005015"/>
</dbReference>
<evidence type="ECO:0000256" key="1">
    <source>
        <dbReference type="SAM" id="MobiDB-lite"/>
    </source>
</evidence>
<organism evidence="2">
    <name type="scientific">Anopheles sinensis</name>
    <name type="common">Mosquito</name>
    <dbReference type="NCBI Taxonomy" id="74873"/>
    <lineage>
        <taxon>Eukaryota</taxon>
        <taxon>Metazoa</taxon>
        <taxon>Ecdysozoa</taxon>
        <taxon>Arthropoda</taxon>
        <taxon>Hexapoda</taxon>
        <taxon>Insecta</taxon>
        <taxon>Pterygota</taxon>
        <taxon>Neoptera</taxon>
        <taxon>Endopterygota</taxon>
        <taxon>Diptera</taxon>
        <taxon>Nematocera</taxon>
        <taxon>Culicoidea</taxon>
        <taxon>Culicidae</taxon>
        <taxon>Anophelinae</taxon>
        <taxon>Anopheles</taxon>
    </lineage>
</organism>
<protein>
    <submittedName>
        <fullName evidence="2 3">MFS transporter</fullName>
    </submittedName>
</protein>
<accession>A0A084VIB4</accession>
<dbReference type="EMBL" id="KE524854">
    <property type="protein sequence ID" value="KFB37708.1"/>
    <property type="molecule type" value="Genomic_DNA"/>
</dbReference>
<reference evidence="2 4" key="1">
    <citation type="journal article" date="2014" name="BMC Genomics">
        <title>Genome sequence of Anopheles sinensis provides insight into genetics basis of mosquito competence for malaria parasites.</title>
        <authorList>
            <person name="Zhou D."/>
            <person name="Zhang D."/>
            <person name="Ding G."/>
            <person name="Shi L."/>
            <person name="Hou Q."/>
            <person name="Ye Y."/>
            <person name="Xu Y."/>
            <person name="Zhou H."/>
            <person name="Xiong C."/>
            <person name="Li S."/>
            <person name="Yu J."/>
            <person name="Hong S."/>
            <person name="Yu X."/>
            <person name="Zou P."/>
            <person name="Chen C."/>
            <person name="Chang X."/>
            <person name="Wang W."/>
            <person name="Lv Y."/>
            <person name="Sun Y."/>
            <person name="Ma L."/>
            <person name="Shen B."/>
            <person name="Zhu C."/>
        </authorList>
    </citation>
    <scope>NUCLEOTIDE SEQUENCE [LARGE SCALE GENOMIC DNA]</scope>
</reference>
<evidence type="ECO:0000313" key="4">
    <source>
        <dbReference type="Proteomes" id="UP000030765"/>
    </source>
</evidence>
<feature type="region of interest" description="Disordered" evidence="1">
    <location>
        <begin position="1"/>
        <end position="22"/>
    </location>
</feature>
<keyword evidence="4" id="KW-1185">Reference proteome</keyword>
<dbReference type="VEuPathDB" id="VectorBase:ASIC005015"/>
<feature type="region of interest" description="Disordered" evidence="1">
    <location>
        <begin position="35"/>
        <end position="91"/>
    </location>
</feature>
<dbReference type="EMBL" id="ATLV01013344">
    <property type="status" value="NOT_ANNOTATED_CDS"/>
    <property type="molecule type" value="Genomic_DNA"/>
</dbReference>
<dbReference type="Proteomes" id="UP000030765">
    <property type="component" value="Unassembled WGS sequence"/>
</dbReference>
<gene>
    <name evidence="2" type="ORF">ZHAS_00005015</name>
</gene>
<reference evidence="3" key="2">
    <citation type="submission" date="2020-05" db="UniProtKB">
        <authorList>
            <consortium name="EnsemblMetazoa"/>
        </authorList>
    </citation>
    <scope>IDENTIFICATION</scope>
</reference>
<evidence type="ECO:0000313" key="3">
    <source>
        <dbReference type="EnsemblMetazoa" id="ASIC005015-PA"/>
    </source>
</evidence>
<proteinExistence type="predicted"/>
<name>A0A084VIB4_ANOSI</name>
<evidence type="ECO:0000313" key="2">
    <source>
        <dbReference type="EMBL" id="KFB37708.1"/>
    </source>
</evidence>